<reference evidence="9 10" key="1">
    <citation type="submission" date="2016-02" db="EMBL/GenBank/DDBJ databases">
        <title>Genome analysis of coral dinoflagellate symbionts highlights evolutionary adaptations to a symbiotic lifestyle.</title>
        <authorList>
            <person name="Aranda M."/>
            <person name="Li Y."/>
            <person name="Liew Y.J."/>
            <person name="Baumgarten S."/>
            <person name="Simakov O."/>
            <person name="Wilson M."/>
            <person name="Piel J."/>
            <person name="Ashoor H."/>
            <person name="Bougouffa S."/>
            <person name="Bajic V.B."/>
            <person name="Ryu T."/>
            <person name="Ravasi T."/>
            <person name="Bayer T."/>
            <person name="Micklem G."/>
            <person name="Kim H."/>
            <person name="Bhak J."/>
            <person name="Lajeunesse T.C."/>
            <person name="Voolstra C.R."/>
        </authorList>
    </citation>
    <scope>NUCLEOTIDE SEQUENCE [LARGE SCALE GENOMIC DNA]</scope>
    <source>
        <strain evidence="9 10">CCMP2467</strain>
    </source>
</reference>
<dbReference type="GO" id="GO:0140664">
    <property type="term" value="F:ATP-dependent DNA damage sensor activity"/>
    <property type="evidence" value="ECO:0007669"/>
    <property type="project" value="InterPro"/>
</dbReference>
<comment type="caution">
    <text evidence="9">The sequence shown here is derived from an EMBL/GenBank/DDBJ whole genome shotgun (WGS) entry which is preliminary data.</text>
</comment>
<dbReference type="InterPro" id="IPR038973">
    <property type="entry name" value="MutL/Mlh/Pms-like"/>
</dbReference>
<keyword evidence="4" id="KW-0234">DNA repair</keyword>
<comment type="subcellular location">
    <subcellularLocation>
        <location evidence="1">Nucleus</location>
    </subcellularLocation>
</comment>
<dbReference type="InterPro" id="IPR013507">
    <property type="entry name" value="DNA_mismatch_S5_2-like"/>
</dbReference>
<dbReference type="CDD" id="cd16926">
    <property type="entry name" value="HATPase_MutL-MLH-PMS-like"/>
    <property type="match status" value="1"/>
</dbReference>
<keyword evidence="6" id="KW-0863">Zinc-finger</keyword>
<dbReference type="Pfam" id="PF00098">
    <property type="entry name" value="zf-CCHC"/>
    <property type="match status" value="1"/>
</dbReference>
<keyword evidence="3" id="KW-0227">DNA damage</keyword>
<feature type="region of interest" description="Disordered" evidence="7">
    <location>
        <begin position="801"/>
        <end position="827"/>
    </location>
</feature>
<dbReference type="PROSITE" id="PS50158">
    <property type="entry name" value="ZF_CCHC"/>
    <property type="match status" value="1"/>
</dbReference>
<dbReference type="InterPro" id="IPR014762">
    <property type="entry name" value="DNA_mismatch_repair_CS"/>
</dbReference>
<dbReference type="EMBL" id="LSRX01001323">
    <property type="protein sequence ID" value="OLP81010.1"/>
    <property type="molecule type" value="Genomic_DNA"/>
</dbReference>
<dbReference type="SMART" id="SM00343">
    <property type="entry name" value="ZnF_C2HC"/>
    <property type="match status" value="1"/>
</dbReference>
<keyword evidence="5" id="KW-0539">Nucleus</keyword>
<organism evidence="9 10">
    <name type="scientific">Symbiodinium microadriaticum</name>
    <name type="common">Dinoflagellate</name>
    <name type="synonym">Zooxanthella microadriatica</name>
    <dbReference type="NCBI Taxonomy" id="2951"/>
    <lineage>
        <taxon>Eukaryota</taxon>
        <taxon>Sar</taxon>
        <taxon>Alveolata</taxon>
        <taxon>Dinophyceae</taxon>
        <taxon>Suessiales</taxon>
        <taxon>Symbiodiniaceae</taxon>
        <taxon>Symbiodinium</taxon>
    </lineage>
</organism>
<dbReference type="Gene3D" id="3.30.230.10">
    <property type="match status" value="1"/>
</dbReference>
<dbReference type="FunFam" id="3.30.230.10:FF:000014">
    <property type="entry name" value="DNA mismatch repair protein Mlh1"/>
    <property type="match status" value="1"/>
</dbReference>
<dbReference type="Gene3D" id="3.30.565.10">
    <property type="entry name" value="Histidine kinase-like ATPase, C-terminal domain"/>
    <property type="match status" value="1"/>
</dbReference>
<evidence type="ECO:0000313" key="10">
    <source>
        <dbReference type="Proteomes" id="UP000186817"/>
    </source>
</evidence>
<dbReference type="PANTHER" id="PTHR10073:SF12">
    <property type="entry name" value="DNA MISMATCH REPAIR PROTEIN MLH1"/>
    <property type="match status" value="1"/>
</dbReference>
<dbReference type="Pfam" id="PF01119">
    <property type="entry name" value="DNA_mis_repair"/>
    <property type="match status" value="1"/>
</dbReference>
<keyword evidence="10" id="KW-1185">Reference proteome</keyword>
<dbReference type="OrthoDB" id="10263226at2759"/>
<dbReference type="Pfam" id="PF13589">
    <property type="entry name" value="HATPase_c_3"/>
    <property type="match status" value="1"/>
</dbReference>
<gene>
    <name evidence="9" type="primary">Mlh1</name>
    <name evidence="9" type="ORF">AK812_SmicGene38516</name>
</gene>
<dbReference type="AlphaFoldDB" id="A0A1Q9CDK7"/>
<evidence type="ECO:0000313" key="9">
    <source>
        <dbReference type="EMBL" id="OLP81010.1"/>
    </source>
</evidence>
<dbReference type="InterPro" id="IPR036890">
    <property type="entry name" value="HATPase_C_sf"/>
</dbReference>
<evidence type="ECO:0000256" key="2">
    <source>
        <dbReference type="ARBA" id="ARBA00006082"/>
    </source>
</evidence>
<name>A0A1Q9CDK7_SYMMI</name>
<dbReference type="GO" id="GO:0016887">
    <property type="term" value="F:ATP hydrolysis activity"/>
    <property type="evidence" value="ECO:0007669"/>
    <property type="project" value="InterPro"/>
</dbReference>
<dbReference type="FunFam" id="3.30.565.10:FF:000079">
    <property type="entry name" value="DNA mismatch repair protein MLH"/>
    <property type="match status" value="1"/>
</dbReference>
<evidence type="ECO:0000256" key="1">
    <source>
        <dbReference type="ARBA" id="ARBA00004123"/>
    </source>
</evidence>
<comment type="similarity">
    <text evidence="2">Belongs to the DNA mismatch repair MutL/HexB family.</text>
</comment>
<dbReference type="SUPFAM" id="SSF55874">
    <property type="entry name" value="ATPase domain of HSP90 chaperone/DNA topoisomerase II/histidine kinase"/>
    <property type="match status" value="1"/>
</dbReference>
<dbReference type="InterPro" id="IPR020568">
    <property type="entry name" value="Ribosomal_Su5_D2-typ_SF"/>
</dbReference>
<dbReference type="GO" id="GO:0032389">
    <property type="term" value="C:MutLalpha complex"/>
    <property type="evidence" value="ECO:0007669"/>
    <property type="project" value="TreeGrafter"/>
</dbReference>
<dbReference type="PANTHER" id="PTHR10073">
    <property type="entry name" value="DNA MISMATCH REPAIR PROTEIN MLH, PMS, MUTL"/>
    <property type="match status" value="1"/>
</dbReference>
<dbReference type="GO" id="GO:0030983">
    <property type="term" value="F:mismatched DNA binding"/>
    <property type="evidence" value="ECO:0007669"/>
    <property type="project" value="InterPro"/>
</dbReference>
<dbReference type="GO" id="GO:0005524">
    <property type="term" value="F:ATP binding"/>
    <property type="evidence" value="ECO:0007669"/>
    <property type="project" value="InterPro"/>
</dbReference>
<dbReference type="InterPro" id="IPR036875">
    <property type="entry name" value="Znf_CCHC_sf"/>
</dbReference>
<evidence type="ECO:0000259" key="8">
    <source>
        <dbReference type="PROSITE" id="PS50158"/>
    </source>
</evidence>
<dbReference type="PROSITE" id="PS00058">
    <property type="entry name" value="DNA_MISMATCH_REPAIR_1"/>
    <property type="match status" value="1"/>
</dbReference>
<dbReference type="Proteomes" id="UP000186817">
    <property type="component" value="Unassembled WGS sequence"/>
</dbReference>
<proteinExistence type="inferred from homology"/>
<keyword evidence="6" id="KW-0479">Metal-binding</keyword>
<dbReference type="Gene3D" id="4.10.60.10">
    <property type="entry name" value="Zinc finger, CCHC-type"/>
    <property type="match status" value="1"/>
</dbReference>
<feature type="region of interest" description="Disordered" evidence="7">
    <location>
        <begin position="1021"/>
        <end position="1072"/>
    </location>
</feature>
<dbReference type="GO" id="GO:0006298">
    <property type="term" value="P:mismatch repair"/>
    <property type="evidence" value="ECO:0007669"/>
    <property type="project" value="InterPro"/>
</dbReference>
<dbReference type="GO" id="GO:0008270">
    <property type="term" value="F:zinc ion binding"/>
    <property type="evidence" value="ECO:0007669"/>
    <property type="project" value="UniProtKB-KW"/>
</dbReference>
<feature type="domain" description="CCHC-type" evidence="8">
    <location>
        <begin position="837"/>
        <end position="852"/>
    </location>
</feature>
<evidence type="ECO:0000256" key="3">
    <source>
        <dbReference type="ARBA" id="ARBA00022763"/>
    </source>
</evidence>
<evidence type="ECO:0000256" key="4">
    <source>
        <dbReference type="ARBA" id="ARBA00023204"/>
    </source>
</evidence>
<feature type="compositionally biased region" description="Basic residues" evidence="7">
    <location>
        <begin position="813"/>
        <end position="822"/>
    </location>
</feature>
<evidence type="ECO:0000256" key="7">
    <source>
        <dbReference type="SAM" id="MobiDB-lite"/>
    </source>
</evidence>
<dbReference type="SUPFAM" id="SSF54211">
    <property type="entry name" value="Ribosomal protein S5 domain 2-like"/>
    <property type="match status" value="1"/>
</dbReference>
<dbReference type="SMART" id="SM01340">
    <property type="entry name" value="DNA_mis_repair"/>
    <property type="match status" value="1"/>
</dbReference>
<dbReference type="InterPro" id="IPR014721">
    <property type="entry name" value="Ribsml_uS5_D2-typ_fold_subgr"/>
</dbReference>
<sequence length="1109" mass="120886">MEGPSEASADQPRIVQLEEAVINRIAAGEVVVRPANALKELMENSLDAGSTRVAIVAKSGGLKMLRIEDDGHGIRADDLPILCERFTTSKLRKYEDLSSIGTFGFRGEALASISHVAHVTVTTMTSGDDCARVAQYSESKMQGPARPCAGTRGTTIVVEDMFYNNPTRRQALSKESIEHAKVLEVVQRYAIHYPKVGFSCRKNTSSVSELTTVGGEDVTAQGVISTIYGQNLAKELFPYSLASEEPKFSCTGFASSPNYMSRSLTFILFINNRLVDSGPLKRALEAVYQSVLPRHQHPWVYLALEVNPAAIDVNVHPTKMEVQFLHEETIAQRLQETLLAQLQTLGGSRTFVSALPSPGKGAPIAEKEEKQKVPQPLQLLHLAPPAATRASAGLDKTGPAVLNPTRIRTDHRQMSLQSMFLESHSQAAQATQVSQTAQASQVVVDASAPSSAPSQPLVQSGEMSGQMSEERRAAFAEAQQLTSIEELRISAAVAGDAELSELVNKSVLRLAAQKLENQVTFTGCDGGILNSHVTEYSKKLQFLAAMWPKESLALLAPRAALQCEGSAFKKVSSLPVDKLKSTDDSGVKLLVATLGGSWGKTAVEQQYDTFEKAIFGTTQKADETNDSYLARHDIHFEELLAQGVSLEEIRAYILLRQSSLTPDDRKRIVVELGGKLEYKKVCASIRLLGSRFFGELQGQRGPQKTKTYDANMIEESNGDDIERAFQATTPVPPEEPEAELETEFVEALAATEDPDALQIQAFEEELEGFFQETPELQEALVSYMEARGRLLAKRKARGFWPVSGGQKGGRSGKGFKGKGKGKSSKEQLLQRIARSNCRACGERGHWKAECPKYGRPGSKAEATTTMAEAVASDPSGVLGDEIHASLPEEAVTLAEGPPAYTLLTSPDSVRKAVPRVIVRENSESSTLLRDLAARFQRMSDPTFEYTLEQTRDMDLATLGRLPVTFGTKVRGRSFEDVVEAEPAWTRWCIEHLTGSSKHAHQVFLLYVERYVTQAENLETELVRTTGTEGPKMTGASPKPGPKSRAARKPKEIDASGDDPWSMLPEPHAGAQVEAQVHELADRLSHLENMLQQVVTHLGSAPVPQSSGQA</sequence>
<keyword evidence="6" id="KW-0862">Zinc</keyword>
<protein>
    <submittedName>
        <fullName evidence="9">DNA mismatch repair protein Mlh1</fullName>
    </submittedName>
</protein>
<dbReference type="InterPro" id="IPR001878">
    <property type="entry name" value="Znf_CCHC"/>
</dbReference>
<dbReference type="NCBIfam" id="TIGR00585">
    <property type="entry name" value="mutl"/>
    <property type="match status" value="1"/>
</dbReference>
<accession>A0A1Q9CDK7</accession>
<dbReference type="InterPro" id="IPR002099">
    <property type="entry name" value="MutL/Mlh/PMS"/>
</dbReference>
<evidence type="ECO:0000256" key="6">
    <source>
        <dbReference type="PROSITE-ProRule" id="PRU00047"/>
    </source>
</evidence>
<dbReference type="SUPFAM" id="SSF57756">
    <property type="entry name" value="Retrovirus zinc finger-like domains"/>
    <property type="match status" value="1"/>
</dbReference>
<evidence type="ECO:0000256" key="5">
    <source>
        <dbReference type="ARBA" id="ARBA00023242"/>
    </source>
</evidence>